<name>A0A1F6TFE4_9PROT</name>
<evidence type="ECO:0000256" key="1">
    <source>
        <dbReference type="ARBA" id="ARBA00022490"/>
    </source>
</evidence>
<dbReference type="AlphaFoldDB" id="A0A1F6TFE4"/>
<dbReference type="PANTHER" id="PTHR21367:SF1">
    <property type="entry name" value="ARGINYL-TRNA--PROTEIN TRANSFERASE 1"/>
    <property type="match status" value="1"/>
</dbReference>
<dbReference type="Pfam" id="PF04377">
    <property type="entry name" value="ATE_C"/>
    <property type="match status" value="1"/>
</dbReference>
<comment type="catalytic activity">
    <reaction evidence="4">
        <text>N-terminal L-aspartyl-[protein] + L-leucyl-tRNA(Leu) = N-terminal L-leucyl-L-aspartyl-[protein] + tRNA(Leu) + H(+)</text>
        <dbReference type="Rhea" id="RHEA:50420"/>
        <dbReference type="Rhea" id="RHEA-COMP:9613"/>
        <dbReference type="Rhea" id="RHEA-COMP:9622"/>
        <dbReference type="Rhea" id="RHEA-COMP:12669"/>
        <dbReference type="Rhea" id="RHEA-COMP:12674"/>
        <dbReference type="ChEBI" id="CHEBI:15378"/>
        <dbReference type="ChEBI" id="CHEBI:64720"/>
        <dbReference type="ChEBI" id="CHEBI:78442"/>
        <dbReference type="ChEBI" id="CHEBI:78494"/>
        <dbReference type="ChEBI" id="CHEBI:133042"/>
        <dbReference type="EC" id="2.3.2.29"/>
    </reaction>
</comment>
<dbReference type="InterPro" id="IPR016181">
    <property type="entry name" value="Acyl_CoA_acyltransferase"/>
</dbReference>
<evidence type="ECO:0000256" key="4">
    <source>
        <dbReference type="HAMAP-Rule" id="MF_00689"/>
    </source>
</evidence>
<evidence type="ECO:0000256" key="2">
    <source>
        <dbReference type="ARBA" id="ARBA00022679"/>
    </source>
</evidence>
<dbReference type="HAMAP" id="MF_00689">
    <property type="entry name" value="Bpt"/>
    <property type="match status" value="1"/>
</dbReference>
<dbReference type="NCBIfam" id="NF002346">
    <property type="entry name" value="PRK01305.2-3"/>
    <property type="match status" value="1"/>
</dbReference>
<evidence type="ECO:0000313" key="7">
    <source>
        <dbReference type="EMBL" id="OGI43873.1"/>
    </source>
</evidence>
<dbReference type="GO" id="GO:0005737">
    <property type="term" value="C:cytoplasm"/>
    <property type="evidence" value="ECO:0007669"/>
    <property type="project" value="UniProtKB-SubCell"/>
</dbReference>
<sequence>MTVDQKKPDLYLSMPHACSYLPGRMSTILFVDPQSPIDGALYSNFVRHGFRRSGDLVYRPYCRDCNACVPVRVPVKDFQPNRGQRRIWQRNQDVIVTARPPVYDPEHFALYRRYQAARHQGSSMDDPDPERYLNFFFSRQVETVFYELRLAPDGGDGRLLGVAVVDVLRDGLSAMYTFFEPDEPARGLGVFTILWQIIEAQRLGLSWLYLGYWIEECPKMAYKINYQPLEALANGKWSRIAPFKESLKEVP</sequence>
<organism evidence="7 8">
    <name type="scientific">Candidatus Muproteobacteria bacterium RBG_16_64_11</name>
    <dbReference type="NCBI Taxonomy" id="1817758"/>
    <lineage>
        <taxon>Bacteria</taxon>
        <taxon>Pseudomonadati</taxon>
        <taxon>Pseudomonadota</taxon>
        <taxon>Candidatus Muproteobacteria</taxon>
    </lineage>
</organism>
<dbReference type="GO" id="GO:0071596">
    <property type="term" value="P:ubiquitin-dependent protein catabolic process via the N-end rule pathway"/>
    <property type="evidence" value="ECO:0007669"/>
    <property type="project" value="InterPro"/>
</dbReference>
<dbReference type="PANTHER" id="PTHR21367">
    <property type="entry name" value="ARGININE-TRNA-PROTEIN TRANSFERASE 1"/>
    <property type="match status" value="1"/>
</dbReference>
<evidence type="ECO:0000259" key="5">
    <source>
        <dbReference type="Pfam" id="PF04376"/>
    </source>
</evidence>
<dbReference type="SUPFAM" id="SSF55729">
    <property type="entry name" value="Acyl-CoA N-acyltransferases (Nat)"/>
    <property type="match status" value="1"/>
</dbReference>
<dbReference type="EC" id="2.3.2.29" evidence="4"/>
<proteinExistence type="inferred from homology"/>
<dbReference type="EMBL" id="MFSS01000035">
    <property type="protein sequence ID" value="OGI43873.1"/>
    <property type="molecule type" value="Genomic_DNA"/>
</dbReference>
<dbReference type="InterPro" id="IPR007472">
    <property type="entry name" value="N-end_Aminoacyl_Trfase_C"/>
</dbReference>
<dbReference type="Proteomes" id="UP000177925">
    <property type="component" value="Unassembled WGS sequence"/>
</dbReference>
<evidence type="ECO:0000259" key="6">
    <source>
        <dbReference type="Pfam" id="PF04377"/>
    </source>
</evidence>
<protein>
    <recommendedName>
        <fullName evidence="4">Aspartate/glutamate leucyltransferase</fullName>
        <ecNumber evidence="4">2.3.2.29</ecNumber>
    </recommendedName>
</protein>
<comment type="caution">
    <text evidence="7">The sequence shown here is derived from an EMBL/GenBank/DDBJ whole genome shotgun (WGS) entry which is preliminary data.</text>
</comment>
<comment type="similarity">
    <text evidence="4">Belongs to the R-transferase family. Bpt subfamily.</text>
</comment>
<dbReference type="NCBIfam" id="NF002342">
    <property type="entry name" value="PRK01305.1-3"/>
    <property type="match status" value="1"/>
</dbReference>
<accession>A0A1F6TFE4</accession>
<dbReference type="GO" id="GO:0008914">
    <property type="term" value="F:leucyl-tRNA--protein transferase activity"/>
    <property type="evidence" value="ECO:0007669"/>
    <property type="project" value="UniProtKB-UniRule"/>
</dbReference>
<feature type="domain" description="N-end rule aminoacyl transferase C-terminal" evidence="6">
    <location>
        <begin position="106"/>
        <end position="232"/>
    </location>
</feature>
<dbReference type="InterPro" id="IPR007471">
    <property type="entry name" value="N-end_Aminoacyl_Trfase_N"/>
</dbReference>
<keyword evidence="2 4" id="KW-0808">Transferase</keyword>
<comment type="subcellular location">
    <subcellularLocation>
        <location evidence="4">Cytoplasm</location>
    </subcellularLocation>
</comment>
<dbReference type="GO" id="GO:0004057">
    <property type="term" value="F:arginyl-tRNA--protein transferase activity"/>
    <property type="evidence" value="ECO:0007669"/>
    <property type="project" value="InterPro"/>
</dbReference>
<dbReference type="NCBIfam" id="NF002341">
    <property type="entry name" value="PRK01305.1-1"/>
    <property type="match status" value="1"/>
</dbReference>
<keyword evidence="3 4" id="KW-0012">Acyltransferase</keyword>
<reference evidence="7 8" key="1">
    <citation type="journal article" date="2016" name="Nat. Commun.">
        <title>Thousands of microbial genomes shed light on interconnected biogeochemical processes in an aquifer system.</title>
        <authorList>
            <person name="Anantharaman K."/>
            <person name="Brown C.T."/>
            <person name="Hug L.A."/>
            <person name="Sharon I."/>
            <person name="Castelle C.J."/>
            <person name="Probst A.J."/>
            <person name="Thomas B.C."/>
            <person name="Singh A."/>
            <person name="Wilkins M.J."/>
            <person name="Karaoz U."/>
            <person name="Brodie E.L."/>
            <person name="Williams K.H."/>
            <person name="Hubbard S.S."/>
            <person name="Banfield J.F."/>
        </authorList>
    </citation>
    <scope>NUCLEOTIDE SEQUENCE [LARGE SCALE GENOMIC DNA]</scope>
</reference>
<dbReference type="PIRSF" id="PIRSF037208">
    <property type="entry name" value="ATE_pro_prd"/>
    <property type="match status" value="1"/>
</dbReference>
<dbReference type="InterPro" id="IPR030700">
    <property type="entry name" value="N-end_Aminoacyl_Trfase"/>
</dbReference>
<gene>
    <name evidence="4" type="primary">bpt</name>
    <name evidence="7" type="ORF">A2150_02525</name>
</gene>
<keyword evidence="1 4" id="KW-0963">Cytoplasm</keyword>
<comment type="catalytic activity">
    <reaction evidence="4">
        <text>N-terminal L-glutamyl-[protein] + L-leucyl-tRNA(Leu) = N-terminal L-leucyl-L-glutamyl-[protein] + tRNA(Leu) + H(+)</text>
        <dbReference type="Rhea" id="RHEA:50412"/>
        <dbReference type="Rhea" id="RHEA-COMP:9613"/>
        <dbReference type="Rhea" id="RHEA-COMP:9622"/>
        <dbReference type="Rhea" id="RHEA-COMP:12664"/>
        <dbReference type="Rhea" id="RHEA-COMP:12668"/>
        <dbReference type="ChEBI" id="CHEBI:15378"/>
        <dbReference type="ChEBI" id="CHEBI:64721"/>
        <dbReference type="ChEBI" id="CHEBI:78442"/>
        <dbReference type="ChEBI" id="CHEBI:78494"/>
        <dbReference type="ChEBI" id="CHEBI:133041"/>
        <dbReference type="EC" id="2.3.2.29"/>
    </reaction>
</comment>
<evidence type="ECO:0000313" key="8">
    <source>
        <dbReference type="Proteomes" id="UP000177925"/>
    </source>
</evidence>
<comment type="function">
    <text evidence="4">Functions in the N-end rule pathway of protein degradation where it conjugates Leu from its aminoacyl-tRNA to the N-termini of proteins containing an N-terminal aspartate or glutamate.</text>
</comment>
<dbReference type="STRING" id="1817758.A2150_02525"/>
<dbReference type="Pfam" id="PF04376">
    <property type="entry name" value="ATE_N"/>
    <property type="match status" value="1"/>
</dbReference>
<feature type="domain" description="N-end aminoacyl transferase N-terminal" evidence="5">
    <location>
        <begin position="16"/>
        <end position="86"/>
    </location>
</feature>
<evidence type="ECO:0000256" key="3">
    <source>
        <dbReference type="ARBA" id="ARBA00023315"/>
    </source>
</evidence>
<dbReference type="InterPro" id="IPR017138">
    <property type="entry name" value="Asp_Glu_LeuTrfase"/>
</dbReference>